<dbReference type="AlphaFoldDB" id="A0A2P2LLA1"/>
<name>A0A2P2LLA1_RHIMU</name>
<organism evidence="1">
    <name type="scientific">Rhizophora mucronata</name>
    <name type="common">Asiatic mangrove</name>
    <dbReference type="NCBI Taxonomy" id="61149"/>
    <lineage>
        <taxon>Eukaryota</taxon>
        <taxon>Viridiplantae</taxon>
        <taxon>Streptophyta</taxon>
        <taxon>Embryophyta</taxon>
        <taxon>Tracheophyta</taxon>
        <taxon>Spermatophyta</taxon>
        <taxon>Magnoliopsida</taxon>
        <taxon>eudicotyledons</taxon>
        <taxon>Gunneridae</taxon>
        <taxon>Pentapetalae</taxon>
        <taxon>rosids</taxon>
        <taxon>fabids</taxon>
        <taxon>Malpighiales</taxon>
        <taxon>Rhizophoraceae</taxon>
        <taxon>Rhizophora</taxon>
    </lineage>
</organism>
<reference evidence="1" key="1">
    <citation type="submission" date="2018-02" db="EMBL/GenBank/DDBJ databases">
        <title>Rhizophora mucronata_Transcriptome.</title>
        <authorList>
            <person name="Meera S.P."/>
            <person name="Sreeshan A."/>
            <person name="Augustine A."/>
        </authorList>
    </citation>
    <scope>NUCLEOTIDE SEQUENCE</scope>
    <source>
        <tissue evidence="1">Leaf</tissue>
    </source>
</reference>
<proteinExistence type="predicted"/>
<evidence type="ECO:0000313" key="1">
    <source>
        <dbReference type="EMBL" id="MBX18758.1"/>
    </source>
</evidence>
<dbReference type="EMBL" id="GGEC01038274">
    <property type="protein sequence ID" value="MBX18758.1"/>
    <property type="molecule type" value="Transcribed_RNA"/>
</dbReference>
<sequence>MIFCCFQESRLKRVESSLRHMHLLWWSTTSIIFLD</sequence>
<accession>A0A2P2LLA1</accession>
<protein>
    <submittedName>
        <fullName evidence="1">Uncharacterized protein</fullName>
    </submittedName>
</protein>